<gene>
    <name evidence="2" type="ORF">BP5796_05955</name>
</gene>
<sequence>MCVKQFLGFICGHCSIPTLRKCPVSLQIDSYPACAIPAEHPIWVNDYCPACGRVVWNNYVLAQEREHEAQHARGECHCSTDFTLQREYPLRTIPDAQTSQRTELERTSEPCLRSNPNVHEKGRQERHRSAQDQSGSFPHHAYFQTQPGSYQKTEYYGGNLGNAAMQQNIFRVADQEGDLSRSAGMQAQQSGYGIHEAATWTRNPRGRLSSNVGSYQEHGNLHANSYGQAHSSQESCPVEDYIPHNYGSHNVAGGLRYYSVNTKTDDTAWQRFRAPMHGLNHGHHLPFPDQGRENRRGTSTLGYQNTKTGKGRLRGTRSTKSSTGSEGDKSSPIYTAGNQVRGAKAQKAPSTKSLEKTNLFLQTTKSQDVQTLQASDRDRKYLQPVVVWNPRLSRTLSRNSV</sequence>
<accession>A0A3D8RVL9</accession>
<comment type="caution">
    <text evidence="2">The sequence shown here is derived from an EMBL/GenBank/DDBJ whole genome shotgun (WGS) entry which is preliminary data.</text>
</comment>
<dbReference type="AlphaFoldDB" id="A0A3D8RVL9"/>
<feature type="region of interest" description="Disordered" evidence="1">
    <location>
        <begin position="280"/>
        <end position="375"/>
    </location>
</feature>
<feature type="region of interest" description="Disordered" evidence="1">
    <location>
        <begin position="90"/>
        <end position="141"/>
    </location>
</feature>
<proteinExistence type="predicted"/>
<feature type="compositionally biased region" description="Polar residues" evidence="1">
    <location>
        <begin position="297"/>
        <end position="308"/>
    </location>
</feature>
<evidence type="ECO:0000313" key="3">
    <source>
        <dbReference type="Proteomes" id="UP000256328"/>
    </source>
</evidence>
<evidence type="ECO:0000256" key="1">
    <source>
        <dbReference type="SAM" id="MobiDB-lite"/>
    </source>
</evidence>
<keyword evidence="3" id="KW-1185">Reference proteome</keyword>
<organism evidence="2 3">
    <name type="scientific">Coleophoma crateriformis</name>
    <dbReference type="NCBI Taxonomy" id="565419"/>
    <lineage>
        <taxon>Eukaryota</taxon>
        <taxon>Fungi</taxon>
        <taxon>Dikarya</taxon>
        <taxon>Ascomycota</taxon>
        <taxon>Pezizomycotina</taxon>
        <taxon>Leotiomycetes</taxon>
        <taxon>Helotiales</taxon>
        <taxon>Dermateaceae</taxon>
        <taxon>Coleophoma</taxon>
    </lineage>
</organism>
<dbReference type="EMBL" id="PDLN01000008">
    <property type="protein sequence ID" value="RDW78103.1"/>
    <property type="molecule type" value="Genomic_DNA"/>
</dbReference>
<evidence type="ECO:0000313" key="2">
    <source>
        <dbReference type="EMBL" id="RDW78103.1"/>
    </source>
</evidence>
<dbReference type="Proteomes" id="UP000256328">
    <property type="component" value="Unassembled WGS sequence"/>
</dbReference>
<name>A0A3D8RVL9_9HELO</name>
<protein>
    <submittedName>
        <fullName evidence="2">Uncharacterized protein</fullName>
    </submittedName>
</protein>
<reference evidence="2 3" key="1">
    <citation type="journal article" date="2018" name="IMA Fungus">
        <title>IMA Genome-F 9: Draft genome sequence of Annulohypoxylon stygium, Aspergillus mulundensis, Berkeleyomyces basicola (syn. Thielaviopsis basicola), Ceratocystis smalleyi, two Cercospora beticola strains, Coleophoma cylindrospora, Fusarium fracticaudum, Phialophora cf. hyalina, and Morchella septimelata.</title>
        <authorList>
            <person name="Wingfield B.D."/>
            <person name="Bills G.F."/>
            <person name="Dong Y."/>
            <person name="Huang W."/>
            <person name="Nel W.J."/>
            <person name="Swalarsk-Parry B.S."/>
            <person name="Vaghefi N."/>
            <person name="Wilken P.M."/>
            <person name="An Z."/>
            <person name="de Beer Z.W."/>
            <person name="De Vos L."/>
            <person name="Chen L."/>
            <person name="Duong T.A."/>
            <person name="Gao Y."/>
            <person name="Hammerbacher A."/>
            <person name="Kikkert J.R."/>
            <person name="Li Y."/>
            <person name="Li H."/>
            <person name="Li K."/>
            <person name="Li Q."/>
            <person name="Liu X."/>
            <person name="Ma X."/>
            <person name="Naidoo K."/>
            <person name="Pethybridge S.J."/>
            <person name="Sun J."/>
            <person name="Steenkamp E.T."/>
            <person name="van der Nest M.A."/>
            <person name="van Wyk S."/>
            <person name="Wingfield M.J."/>
            <person name="Xiong C."/>
            <person name="Yue Q."/>
            <person name="Zhang X."/>
        </authorList>
    </citation>
    <scope>NUCLEOTIDE SEQUENCE [LARGE SCALE GENOMIC DNA]</scope>
    <source>
        <strain evidence="2 3">BP5796</strain>
    </source>
</reference>
<feature type="compositionally biased region" description="Polar residues" evidence="1">
    <location>
        <begin position="359"/>
        <end position="374"/>
    </location>
</feature>
<dbReference type="OrthoDB" id="3438093at2759"/>
<feature type="compositionally biased region" description="Basic and acidic residues" evidence="1">
    <location>
        <begin position="118"/>
        <end position="130"/>
    </location>
</feature>